<reference evidence="1 2" key="1">
    <citation type="submission" date="2017-02" db="EMBL/GenBank/DDBJ databases">
        <title>Whole genome sequencing of Helicobacter bilis strain AAQJH.</title>
        <authorList>
            <person name="Conlan S."/>
            <person name="Thomas P.J."/>
            <person name="Mullikin J."/>
            <person name="Palmore T.N."/>
            <person name="Frank K.M."/>
            <person name="Segre J.A."/>
        </authorList>
    </citation>
    <scope>NUCLEOTIDE SEQUENCE [LARGE SCALE GENOMIC DNA]</scope>
    <source>
        <strain evidence="1 2">AAQJH</strain>
    </source>
</reference>
<dbReference type="KEGG" id="hbl:XJ32_05045"/>
<dbReference type="Proteomes" id="UP000188298">
    <property type="component" value="Chromosome"/>
</dbReference>
<accession>A0A1Q2LGK4</accession>
<gene>
    <name evidence="1" type="ORF">XJ32_05045</name>
</gene>
<evidence type="ECO:0000313" key="1">
    <source>
        <dbReference type="EMBL" id="AQQ59566.1"/>
    </source>
</evidence>
<proteinExistence type="predicted"/>
<dbReference type="RefSeq" id="WP_077388563.1">
    <property type="nucleotide sequence ID" value="NZ_CP019645.1"/>
</dbReference>
<evidence type="ECO:0000313" key="2">
    <source>
        <dbReference type="Proteomes" id="UP000188298"/>
    </source>
</evidence>
<dbReference type="EMBL" id="CP019645">
    <property type="protein sequence ID" value="AQQ59566.1"/>
    <property type="molecule type" value="Genomic_DNA"/>
</dbReference>
<dbReference type="AlphaFoldDB" id="A0A1Q2LGK4"/>
<sequence length="64" mass="6747">MSGQKCPKCAKLTFFIKGVEGKCNECGYKMSVPPNDGKGGKGGKCPFCGKYRVFSGICSECGAK</sequence>
<organism evidence="1 2">
    <name type="scientific">Helicobacter bilis</name>
    <dbReference type="NCBI Taxonomy" id="37372"/>
    <lineage>
        <taxon>Bacteria</taxon>
        <taxon>Pseudomonadati</taxon>
        <taxon>Campylobacterota</taxon>
        <taxon>Epsilonproteobacteria</taxon>
        <taxon>Campylobacterales</taxon>
        <taxon>Helicobacteraceae</taxon>
        <taxon>Helicobacter</taxon>
    </lineage>
</organism>
<protein>
    <submittedName>
        <fullName evidence="1">Uncharacterized protein</fullName>
    </submittedName>
</protein>
<name>A0A1Q2LGK4_9HELI</name>